<dbReference type="OrthoDB" id="416741at2759"/>
<dbReference type="SUPFAM" id="SSF54768">
    <property type="entry name" value="dsRNA-binding domain-like"/>
    <property type="match status" value="1"/>
</dbReference>
<dbReference type="SUPFAM" id="SSF69065">
    <property type="entry name" value="RNase III domain-like"/>
    <property type="match status" value="1"/>
</dbReference>
<dbReference type="AlphaFoldDB" id="I0YT72"/>
<dbReference type="PROSITE" id="PS00517">
    <property type="entry name" value="RNASE_3_1"/>
    <property type="match status" value="1"/>
</dbReference>
<dbReference type="GO" id="GO:0010468">
    <property type="term" value="P:regulation of gene expression"/>
    <property type="evidence" value="ECO:0007669"/>
    <property type="project" value="TreeGrafter"/>
</dbReference>
<evidence type="ECO:0000256" key="2">
    <source>
        <dbReference type="SAM" id="MobiDB-lite"/>
    </source>
</evidence>
<keyword evidence="1" id="KW-0694">RNA-binding</keyword>
<evidence type="ECO:0000313" key="5">
    <source>
        <dbReference type="Proteomes" id="UP000007264"/>
    </source>
</evidence>
<dbReference type="GO" id="GO:0003725">
    <property type="term" value="F:double-stranded RNA binding"/>
    <property type="evidence" value="ECO:0007669"/>
    <property type="project" value="TreeGrafter"/>
</dbReference>
<dbReference type="InterPro" id="IPR036389">
    <property type="entry name" value="RNase_III_sf"/>
</dbReference>
<keyword evidence="5" id="KW-1185">Reference proteome</keyword>
<evidence type="ECO:0000313" key="4">
    <source>
        <dbReference type="EMBL" id="EIE21591.1"/>
    </source>
</evidence>
<dbReference type="Proteomes" id="UP000007264">
    <property type="component" value="Unassembled WGS sequence"/>
</dbReference>
<dbReference type="Gene3D" id="1.10.1520.10">
    <property type="entry name" value="Ribonuclease III domain"/>
    <property type="match status" value="1"/>
</dbReference>
<feature type="compositionally biased region" description="Basic residues" evidence="2">
    <location>
        <begin position="428"/>
        <end position="439"/>
    </location>
</feature>
<feature type="domain" description="RNase III" evidence="3">
    <location>
        <begin position="132"/>
        <end position="254"/>
    </location>
</feature>
<name>I0YT72_COCSC</name>
<feature type="region of interest" description="Disordered" evidence="2">
    <location>
        <begin position="389"/>
        <end position="439"/>
    </location>
</feature>
<evidence type="ECO:0000259" key="3">
    <source>
        <dbReference type="PROSITE" id="PS50142"/>
    </source>
</evidence>
<evidence type="ECO:0000256" key="1">
    <source>
        <dbReference type="ARBA" id="ARBA00022884"/>
    </source>
</evidence>
<dbReference type="InterPro" id="IPR000999">
    <property type="entry name" value="RNase_III_dom"/>
</dbReference>
<protein>
    <submittedName>
        <fullName evidence="4">Ribonuclease III</fullName>
    </submittedName>
</protein>
<dbReference type="GO" id="GO:0006396">
    <property type="term" value="P:RNA processing"/>
    <property type="evidence" value="ECO:0007669"/>
    <property type="project" value="InterPro"/>
</dbReference>
<reference evidence="4 5" key="1">
    <citation type="journal article" date="2012" name="Genome Biol.">
        <title>The genome of the polar eukaryotic microalga coccomyxa subellipsoidea reveals traits of cold adaptation.</title>
        <authorList>
            <person name="Blanc G."/>
            <person name="Agarkova I."/>
            <person name="Grimwood J."/>
            <person name="Kuo A."/>
            <person name="Brueggeman A."/>
            <person name="Dunigan D."/>
            <person name="Gurnon J."/>
            <person name="Ladunga I."/>
            <person name="Lindquist E."/>
            <person name="Lucas S."/>
            <person name="Pangilinan J."/>
            <person name="Proschold T."/>
            <person name="Salamov A."/>
            <person name="Schmutz J."/>
            <person name="Weeks D."/>
            <person name="Yamada T."/>
            <person name="Claverie J.M."/>
            <person name="Grigoriev I."/>
            <person name="Van Etten J."/>
            <person name="Lomsadze A."/>
            <person name="Borodovsky M."/>
        </authorList>
    </citation>
    <scope>NUCLEOTIDE SEQUENCE [LARGE SCALE GENOMIC DNA]</scope>
    <source>
        <strain evidence="4 5">C-169</strain>
    </source>
</reference>
<dbReference type="CDD" id="cd00593">
    <property type="entry name" value="RIBOc"/>
    <property type="match status" value="1"/>
</dbReference>
<dbReference type="Pfam" id="PF00636">
    <property type="entry name" value="Ribonuclease_3"/>
    <property type="match status" value="1"/>
</dbReference>
<dbReference type="PANTHER" id="PTHR11207">
    <property type="entry name" value="RIBONUCLEASE III"/>
    <property type="match status" value="1"/>
</dbReference>
<dbReference type="PROSITE" id="PS50142">
    <property type="entry name" value="RNASE_3_2"/>
    <property type="match status" value="1"/>
</dbReference>
<accession>I0YT72</accession>
<dbReference type="eggNOG" id="KOG0701">
    <property type="taxonomic scope" value="Eukaryota"/>
</dbReference>
<proteinExistence type="predicted"/>
<dbReference type="SMART" id="SM00535">
    <property type="entry name" value="RIBOc"/>
    <property type="match status" value="1"/>
</dbReference>
<dbReference type="PANTHER" id="PTHR11207:SF0">
    <property type="entry name" value="RIBONUCLEASE 3"/>
    <property type="match status" value="1"/>
</dbReference>
<dbReference type="GO" id="GO:0004525">
    <property type="term" value="F:ribonuclease III activity"/>
    <property type="evidence" value="ECO:0007669"/>
    <property type="project" value="InterPro"/>
</dbReference>
<dbReference type="STRING" id="574566.I0YT72"/>
<gene>
    <name evidence="4" type="ORF">COCSUDRAFT_48177</name>
</gene>
<comment type="caution">
    <text evidence="4">The sequence shown here is derived from an EMBL/GenBank/DDBJ whole genome shotgun (WGS) entry which is preliminary data.</text>
</comment>
<dbReference type="KEGG" id="csl:COCSUDRAFT_48177"/>
<dbReference type="EMBL" id="AGSI01000012">
    <property type="protein sequence ID" value="EIE21591.1"/>
    <property type="molecule type" value="Genomic_DNA"/>
</dbReference>
<dbReference type="RefSeq" id="XP_005646135.1">
    <property type="nucleotide sequence ID" value="XM_005646078.1"/>
</dbReference>
<dbReference type="GeneID" id="17039575"/>
<sequence length="439" mass="46960">MALLMASVVLGEGESDFGGSAGKTQRGSSLQRLPAVASAMAGLFWTTAATPSSPWMRAAWFACLYLTRAAWWAVKGKPRPPKFHASPTLARLRVCRNEKEASRVSLGAGFDTEGKMKAPLADMPRWRVEALVGTHVCDMGLYRRALTSPTAVDDIVGCSYERLEYVGDAVLGLIIREYIYSKYPGVTEHAMCTMVSTLVSGRTLHDFARGLHLEHYLALNADDQWAMRGMGGYAGGMLADAFEALLGALFMDRGYPAARAFLLRLVEEVVDMERLPLNRDYKGVLGNIMRLRGMGRAVYRSRAHMGTPDPATASYPLVPRAPAGGGPHLIWVCRVSAGGIVASGADIHRPTAEQQAARAALEALGAPLEELSLVEADQLTMLDIARSLPDLPDMPQPSGGYASAMNGSGSMHAGSGGNRAGSNGSGRAARRALARRGLK</sequence>
<organism evidence="4 5">
    <name type="scientific">Coccomyxa subellipsoidea (strain C-169)</name>
    <name type="common">Green microalga</name>
    <dbReference type="NCBI Taxonomy" id="574566"/>
    <lineage>
        <taxon>Eukaryota</taxon>
        <taxon>Viridiplantae</taxon>
        <taxon>Chlorophyta</taxon>
        <taxon>core chlorophytes</taxon>
        <taxon>Trebouxiophyceae</taxon>
        <taxon>Trebouxiophyceae incertae sedis</taxon>
        <taxon>Coccomyxaceae</taxon>
        <taxon>Coccomyxa</taxon>
        <taxon>Coccomyxa subellipsoidea</taxon>
    </lineage>
</organism>